<accession>A0A1F7ZW55</accession>
<dbReference type="AlphaFoldDB" id="A0A1F7ZW55"/>
<keyword evidence="2" id="KW-1185">Reference proteome</keyword>
<dbReference type="Proteomes" id="UP000179179">
    <property type="component" value="Unassembled WGS sequence"/>
</dbReference>
<organism evidence="1 2">
    <name type="scientific">Aspergillus bombycis</name>
    <dbReference type="NCBI Taxonomy" id="109264"/>
    <lineage>
        <taxon>Eukaryota</taxon>
        <taxon>Fungi</taxon>
        <taxon>Dikarya</taxon>
        <taxon>Ascomycota</taxon>
        <taxon>Pezizomycotina</taxon>
        <taxon>Eurotiomycetes</taxon>
        <taxon>Eurotiomycetidae</taxon>
        <taxon>Eurotiales</taxon>
        <taxon>Aspergillaceae</taxon>
        <taxon>Aspergillus</taxon>
    </lineage>
</organism>
<dbReference type="EMBL" id="LYCR01000069">
    <property type="protein sequence ID" value="OGM43489.1"/>
    <property type="molecule type" value="Genomic_DNA"/>
</dbReference>
<gene>
    <name evidence="1" type="ORF">ABOM_008049</name>
</gene>
<proteinExistence type="predicted"/>
<dbReference type="RefSeq" id="XP_022387206.1">
    <property type="nucleotide sequence ID" value="XM_022535178.1"/>
</dbReference>
<comment type="caution">
    <text evidence="1">The sequence shown here is derived from an EMBL/GenBank/DDBJ whole genome shotgun (WGS) entry which is preliminary data.</text>
</comment>
<name>A0A1F7ZW55_9EURO</name>
<protein>
    <submittedName>
        <fullName evidence="1">Uncharacterized protein</fullName>
    </submittedName>
</protein>
<sequence length="202" mass="23340">MFSYHRVLKLFGRSIHDKTLQCDCDIHPWEITINKERWTNKIRLIGFIDVFFVISYSANDRFEQGIIVYKDDDDEDKTHDPKQAAWKENRSYKTTSLGHKIELRTEYPGGWIKPYEICIHKPMNWAMASELEQVRRGIKPHGIWRLARDVIDCGIITEAQFLGHILGAVLAGSTADDVLRKVLGEVGSYNHANRLILSNDNV</sequence>
<reference evidence="1 2" key="1">
    <citation type="journal article" date="2016" name="Genome Biol. Evol.">
        <title>Draft genome sequence of an aflatoxigenic Aspergillus species, A. bombycis.</title>
        <authorList>
            <person name="Moore G.G."/>
            <person name="Mack B.M."/>
            <person name="Beltz S.B."/>
            <person name="Gilbert M.K."/>
        </authorList>
    </citation>
    <scope>NUCLEOTIDE SEQUENCE [LARGE SCALE GENOMIC DNA]</scope>
    <source>
        <strain evidence="2">NRRL 26010</strain>
    </source>
</reference>
<dbReference type="GeneID" id="34451439"/>
<evidence type="ECO:0000313" key="1">
    <source>
        <dbReference type="EMBL" id="OGM43489.1"/>
    </source>
</evidence>
<dbReference type="OrthoDB" id="5227693at2759"/>
<evidence type="ECO:0000313" key="2">
    <source>
        <dbReference type="Proteomes" id="UP000179179"/>
    </source>
</evidence>